<dbReference type="Proteomes" id="UP000501868">
    <property type="component" value="Chromosome"/>
</dbReference>
<evidence type="ECO:0000256" key="3">
    <source>
        <dbReference type="ARBA" id="ARBA00023315"/>
    </source>
</evidence>
<sequence>MIKINQQTIHVDDLSHTLTTKEQKDIVTKMEKYREIYQYQTLSQFKFELLFRTKTLQAARELNKSKVQFTTFTYAFCNKRYWDRLSNGGFLLKPNVRPSVAILDVLKNGAQYAFDCSTGIAIVLYLATLYSIGSTRFDLLFNRLLLMDWQFDNDLKIWQKYGDDFIPGDILHFNNPDVNPKESHWRAENVIFMADDQYYGHGVGIKKADTIITFLNKKRKPNPRITPYLMNLITRPVYLTFL</sequence>
<proteinExistence type="inferred from homology"/>
<dbReference type="GO" id="GO:0003810">
    <property type="term" value="F:protein-glutamine gamma-glutamyltransferase activity"/>
    <property type="evidence" value="ECO:0007669"/>
    <property type="project" value="InterPro"/>
</dbReference>
<dbReference type="InterPro" id="IPR020916">
    <property type="entry name" value="Gln_gamma-glutamylTfrase_bac"/>
</dbReference>
<organism evidence="4 5">
    <name type="scientific">Priestia megaterium</name>
    <name type="common">Bacillus megaterium</name>
    <dbReference type="NCBI Taxonomy" id="1404"/>
    <lineage>
        <taxon>Bacteria</taxon>
        <taxon>Bacillati</taxon>
        <taxon>Bacillota</taxon>
        <taxon>Bacilli</taxon>
        <taxon>Bacillales</taxon>
        <taxon>Bacillaceae</taxon>
        <taxon>Priestia</taxon>
    </lineage>
</organism>
<name>A0A6H1P368_PRIMG</name>
<reference evidence="4 5" key="1">
    <citation type="submission" date="2020-04" db="EMBL/GenBank/DDBJ databases">
        <title>Genome-Wide Identification of 5-Methylcytosine Sites in Bacterial Genomes By High-Throughput Sequencing of MspJI Restriction Fragments.</title>
        <authorList>
            <person name="Wu V."/>
        </authorList>
    </citation>
    <scope>NUCLEOTIDE SEQUENCE [LARGE SCALE GENOMIC DNA]</scope>
    <source>
        <strain evidence="4 5">S2</strain>
    </source>
</reference>
<evidence type="ECO:0000313" key="4">
    <source>
        <dbReference type="EMBL" id="QIZ08034.1"/>
    </source>
</evidence>
<dbReference type="HAMAP" id="MF_00727">
    <property type="entry name" value="Tgl"/>
    <property type="match status" value="1"/>
</dbReference>
<evidence type="ECO:0000256" key="2">
    <source>
        <dbReference type="ARBA" id="ARBA00022969"/>
    </source>
</evidence>
<gene>
    <name evidence="4" type="ORF">HFZ78_15920</name>
</gene>
<dbReference type="Pfam" id="PF20085">
    <property type="entry name" value="TGL"/>
    <property type="match status" value="1"/>
</dbReference>
<keyword evidence="2" id="KW-0749">Sporulation</keyword>
<evidence type="ECO:0000256" key="1">
    <source>
        <dbReference type="ARBA" id="ARBA00022679"/>
    </source>
</evidence>
<evidence type="ECO:0000313" key="5">
    <source>
        <dbReference type="Proteomes" id="UP000501868"/>
    </source>
</evidence>
<dbReference type="GO" id="GO:0030435">
    <property type="term" value="P:sporulation resulting in formation of a cellular spore"/>
    <property type="evidence" value="ECO:0007669"/>
    <property type="project" value="UniProtKB-KW"/>
</dbReference>
<protein>
    <submittedName>
        <fullName evidence="4">Protein-glutamine gamma-glutamyltransferase</fullName>
    </submittedName>
</protein>
<accession>A0A6H1P368</accession>
<keyword evidence="1 4" id="KW-0808">Transferase</keyword>
<dbReference type="AlphaFoldDB" id="A0A6H1P368"/>
<reference evidence="4 5" key="2">
    <citation type="submission" date="2020-04" db="EMBL/GenBank/DDBJ databases">
        <authorList>
            <person name="Fomenkov A."/>
            <person name="Anton B.P."/>
            <person name="Roberts R.J."/>
        </authorList>
    </citation>
    <scope>NUCLEOTIDE SEQUENCE [LARGE SCALE GENOMIC DNA]</scope>
    <source>
        <strain evidence="4 5">S2</strain>
    </source>
</reference>
<keyword evidence="3" id="KW-0012">Acyltransferase</keyword>
<dbReference type="EMBL" id="CP051128">
    <property type="protein sequence ID" value="QIZ08034.1"/>
    <property type="molecule type" value="Genomic_DNA"/>
</dbReference>